<dbReference type="InterPro" id="IPR039699">
    <property type="entry name" value="Ribosomal_uL30"/>
</dbReference>
<evidence type="ECO:0000256" key="3">
    <source>
        <dbReference type="ARBA" id="ARBA00023274"/>
    </source>
</evidence>
<dbReference type="GO" id="GO:0003735">
    <property type="term" value="F:structural constituent of ribosome"/>
    <property type="evidence" value="ECO:0007669"/>
    <property type="project" value="UniProtKB-UniRule"/>
</dbReference>
<evidence type="ECO:0000256" key="1">
    <source>
        <dbReference type="ARBA" id="ARBA00007594"/>
    </source>
</evidence>
<feature type="domain" description="Large ribosomal subunit protein uL30-like ferredoxin-like fold" evidence="5">
    <location>
        <begin position="2"/>
        <end position="52"/>
    </location>
</feature>
<dbReference type="CDD" id="cd01657">
    <property type="entry name" value="Ribosomal_L7_archeal_euk"/>
    <property type="match status" value="1"/>
</dbReference>
<dbReference type="InterPro" id="IPR036919">
    <property type="entry name" value="Ribo_uL30_ferredoxin-like_sf"/>
</dbReference>
<evidence type="ECO:0000256" key="4">
    <source>
        <dbReference type="HAMAP-Rule" id="MF_01371"/>
    </source>
</evidence>
<evidence type="ECO:0000259" key="5">
    <source>
        <dbReference type="Pfam" id="PF00327"/>
    </source>
</evidence>
<keyword evidence="3 4" id="KW-0687">Ribonucleoprotein</keyword>
<dbReference type="GO" id="GO:0022625">
    <property type="term" value="C:cytosolic large ribosomal subunit"/>
    <property type="evidence" value="ECO:0007669"/>
    <property type="project" value="UniProtKB-UniRule"/>
</dbReference>
<proteinExistence type="inferred from homology"/>
<reference evidence="6" key="2">
    <citation type="submission" date="2021-04" db="EMBL/GenBank/DDBJ databases">
        <authorList>
            <person name="Dong X."/>
        </authorList>
    </citation>
    <scope>NUCLEOTIDE SEQUENCE</scope>
    <source>
        <strain evidence="6">LLY</strain>
    </source>
</reference>
<evidence type="ECO:0000313" key="7">
    <source>
        <dbReference type="Proteomes" id="UP001056766"/>
    </source>
</evidence>
<protein>
    <recommendedName>
        <fullName evidence="4">Large ribosomal subunit protein uL30</fullName>
    </recommendedName>
</protein>
<dbReference type="PANTHER" id="PTHR11524:SF16">
    <property type="entry name" value="LARGE RIBOSOMAL SUBUNIT PROTEIN UL30"/>
    <property type="match status" value="1"/>
</dbReference>
<evidence type="ECO:0000256" key="2">
    <source>
        <dbReference type="ARBA" id="ARBA00022980"/>
    </source>
</evidence>
<evidence type="ECO:0000313" key="6">
    <source>
        <dbReference type="EMBL" id="MCM1985822.1"/>
    </source>
</evidence>
<organism evidence="6 7">
    <name type="scientific">Methanococcoides seepicolus</name>
    <dbReference type="NCBI Taxonomy" id="2828780"/>
    <lineage>
        <taxon>Archaea</taxon>
        <taxon>Methanobacteriati</taxon>
        <taxon>Methanobacteriota</taxon>
        <taxon>Stenosarchaea group</taxon>
        <taxon>Methanomicrobia</taxon>
        <taxon>Methanosarcinales</taxon>
        <taxon>Methanosarcinaceae</taxon>
        <taxon>Methanococcoides</taxon>
    </lineage>
</organism>
<dbReference type="Gene3D" id="1.10.15.30">
    <property type="match status" value="1"/>
</dbReference>
<keyword evidence="7" id="KW-1185">Reference proteome</keyword>
<dbReference type="Pfam" id="PF00327">
    <property type="entry name" value="Ribosomal_L30"/>
    <property type="match status" value="1"/>
</dbReference>
<dbReference type="NCBIfam" id="TIGR01309">
    <property type="entry name" value="uL30_arch"/>
    <property type="match status" value="1"/>
</dbReference>
<dbReference type="SUPFAM" id="SSF55129">
    <property type="entry name" value="Ribosomal protein L30p/L7e"/>
    <property type="match status" value="1"/>
</dbReference>
<dbReference type="InterPro" id="IPR005997">
    <property type="entry name" value="Ribosomal_uL30_arc"/>
</dbReference>
<dbReference type="Gene3D" id="3.30.1390.20">
    <property type="entry name" value="Ribosomal protein L30, ferredoxin-like fold domain"/>
    <property type="match status" value="1"/>
</dbReference>
<dbReference type="AlphaFoldDB" id="A0A9E4ZD45"/>
<dbReference type="PROSITE" id="PS00634">
    <property type="entry name" value="RIBOSOMAL_L30"/>
    <property type="match status" value="1"/>
</dbReference>
<name>A0A9E4ZD45_9EURY</name>
<reference evidence="6" key="1">
    <citation type="journal article" date="2021" name="mSystems">
        <title>Bacteria and Archaea Synergistically Convert Glycine Betaine to Biogenic Methane in the Formosa Cold Seep of the South China Sea.</title>
        <authorList>
            <person name="Li L."/>
            <person name="Zhang W."/>
            <person name="Zhang S."/>
            <person name="Song L."/>
            <person name="Sun Q."/>
            <person name="Zhang H."/>
            <person name="Xiang H."/>
            <person name="Dong X."/>
        </authorList>
    </citation>
    <scope>NUCLEOTIDE SEQUENCE</scope>
    <source>
        <strain evidence="6">LLY</strain>
    </source>
</reference>
<dbReference type="InterPro" id="IPR018038">
    <property type="entry name" value="Ribosomal_uL30_CS"/>
</dbReference>
<dbReference type="GO" id="GO:0006412">
    <property type="term" value="P:translation"/>
    <property type="evidence" value="ECO:0007669"/>
    <property type="project" value="UniProtKB-UniRule"/>
</dbReference>
<comment type="subunit">
    <text evidence="4">Part of the 50S ribosomal subunit.</text>
</comment>
<keyword evidence="2 4" id="KW-0689">Ribosomal protein</keyword>
<dbReference type="PANTHER" id="PTHR11524">
    <property type="entry name" value="60S RIBOSOMAL PROTEIN L7"/>
    <property type="match status" value="1"/>
</dbReference>
<accession>A0A9E4ZD45</accession>
<dbReference type="EMBL" id="JAGSOI010000005">
    <property type="protein sequence ID" value="MCM1985822.1"/>
    <property type="molecule type" value="Genomic_DNA"/>
</dbReference>
<dbReference type="Proteomes" id="UP001056766">
    <property type="component" value="Unassembled WGS sequence"/>
</dbReference>
<dbReference type="NCBIfam" id="NF004711">
    <property type="entry name" value="PRK06049.1"/>
    <property type="match status" value="1"/>
</dbReference>
<dbReference type="GO" id="GO:0000463">
    <property type="term" value="P:maturation of LSU-rRNA from tricistronic rRNA transcript (SSU-rRNA, 5.8S rRNA, LSU-rRNA)"/>
    <property type="evidence" value="ECO:0007669"/>
    <property type="project" value="TreeGrafter"/>
</dbReference>
<comment type="caution">
    <text evidence="6">The sequence shown here is derived from an EMBL/GenBank/DDBJ whole genome shotgun (WGS) entry which is preliminary data.</text>
</comment>
<dbReference type="GO" id="GO:0003723">
    <property type="term" value="F:RNA binding"/>
    <property type="evidence" value="ECO:0007669"/>
    <property type="project" value="TreeGrafter"/>
</dbReference>
<gene>
    <name evidence="4" type="primary">rpl30</name>
    <name evidence="6" type="ORF">KDK67_02145</name>
</gene>
<dbReference type="HAMAP" id="MF_01371_A">
    <property type="entry name" value="Ribosomal_uL30_A"/>
    <property type="match status" value="1"/>
</dbReference>
<dbReference type="InterPro" id="IPR035808">
    <property type="entry name" value="Ribosomal_uL30_euk_arc"/>
</dbReference>
<dbReference type="InterPro" id="IPR016082">
    <property type="entry name" value="Ribosomal_uL30_ferredoxin-like"/>
</dbReference>
<dbReference type="RefSeq" id="WP_250867199.1">
    <property type="nucleotide sequence ID" value="NZ_JAGSOI010000005.1"/>
</dbReference>
<comment type="similarity">
    <text evidence="1 4">Belongs to the universal ribosomal protein uL30 family.</text>
</comment>
<sequence>MFAVVRVRGQVNVSGKIEDTLGMLRLHKVNHCVFLQDTPNNKGMIQKAKDYVAYGTVDVESLTEILGNRGRLEGDARLTNEYVKENSEFASIASFAEALVNGDAKITDVPLLKPVFRLHPPRKGHAGIKRTAQQGGVLGNHGDDIKALLNKMR</sequence>